<dbReference type="EMBL" id="BGZK01001161">
    <property type="protein sequence ID" value="GBP72947.1"/>
    <property type="molecule type" value="Genomic_DNA"/>
</dbReference>
<comment type="caution">
    <text evidence="1">The sequence shown here is derived from an EMBL/GenBank/DDBJ whole genome shotgun (WGS) entry which is preliminary data.</text>
</comment>
<gene>
    <name evidence="1" type="ORF">EVAR_41164_1</name>
</gene>
<evidence type="ECO:0000313" key="1">
    <source>
        <dbReference type="EMBL" id="GBP72947.1"/>
    </source>
</evidence>
<dbReference type="AlphaFoldDB" id="A0A4C1YEQ5"/>
<name>A0A4C1YEQ5_EUMVA</name>
<reference evidence="1 2" key="1">
    <citation type="journal article" date="2019" name="Commun. Biol.">
        <title>The bagworm genome reveals a unique fibroin gene that provides high tensile strength.</title>
        <authorList>
            <person name="Kono N."/>
            <person name="Nakamura H."/>
            <person name="Ohtoshi R."/>
            <person name="Tomita M."/>
            <person name="Numata K."/>
            <person name="Arakawa K."/>
        </authorList>
    </citation>
    <scope>NUCLEOTIDE SEQUENCE [LARGE SCALE GENOMIC DNA]</scope>
</reference>
<keyword evidence="2" id="KW-1185">Reference proteome</keyword>
<sequence length="92" mass="10560">MLVDIDFTIENVRSDQKCGPGPCAPSAGWRYRFIANEHRLFLITVRAPFYFNFSKITRRSFYRITDPSVLVATDSVRYDSAADDPTFEMALT</sequence>
<proteinExistence type="predicted"/>
<evidence type="ECO:0000313" key="2">
    <source>
        <dbReference type="Proteomes" id="UP000299102"/>
    </source>
</evidence>
<organism evidence="1 2">
    <name type="scientific">Eumeta variegata</name>
    <name type="common">Bagworm moth</name>
    <name type="synonym">Eumeta japonica</name>
    <dbReference type="NCBI Taxonomy" id="151549"/>
    <lineage>
        <taxon>Eukaryota</taxon>
        <taxon>Metazoa</taxon>
        <taxon>Ecdysozoa</taxon>
        <taxon>Arthropoda</taxon>
        <taxon>Hexapoda</taxon>
        <taxon>Insecta</taxon>
        <taxon>Pterygota</taxon>
        <taxon>Neoptera</taxon>
        <taxon>Endopterygota</taxon>
        <taxon>Lepidoptera</taxon>
        <taxon>Glossata</taxon>
        <taxon>Ditrysia</taxon>
        <taxon>Tineoidea</taxon>
        <taxon>Psychidae</taxon>
        <taxon>Oiketicinae</taxon>
        <taxon>Eumeta</taxon>
    </lineage>
</organism>
<dbReference type="Proteomes" id="UP000299102">
    <property type="component" value="Unassembled WGS sequence"/>
</dbReference>
<protein>
    <submittedName>
        <fullName evidence="1">Uncharacterized protein</fullName>
    </submittedName>
</protein>
<accession>A0A4C1YEQ5</accession>